<dbReference type="GO" id="GO:0043022">
    <property type="term" value="F:ribosome binding"/>
    <property type="evidence" value="ECO:0007669"/>
    <property type="project" value="InterPro"/>
</dbReference>
<protein>
    <submittedName>
        <fullName evidence="3">LETM1-like protein</fullName>
    </submittedName>
</protein>
<dbReference type="InterPro" id="IPR033122">
    <property type="entry name" value="LETM1-like_RBD"/>
</dbReference>
<comment type="caution">
    <text evidence="3">The sequence shown here is derived from an EMBL/GenBank/DDBJ whole genome shotgun (WGS) entry which is preliminary data.</text>
</comment>
<evidence type="ECO:0000313" key="4">
    <source>
        <dbReference type="Proteomes" id="UP000248987"/>
    </source>
</evidence>
<reference evidence="3 4" key="1">
    <citation type="submission" date="2018-06" db="EMBL/GenBank/DDBJ databases">
        <title>Genomic Encyclopedia of Archaeal and Bacterial Type Strains, Phase II (KMG-II): from individual species to whole genera.</title>
        <authorList>
            <person name="Goeker M."/>
        </authorList>
    </citation>
    <scope>NUCLEOTIDE SEQUENCE [LARGE SCALE GENOMIC DNA]</scope>
    <source>
        <strain evidence="3 4">DSM 12408</strain>
    </source>
</reference>
<dbReference type="Pfam" id="PF07766">
    <property type="entry name" value="LETM1_RBD"/>
    <property type="match status" value="1"/>
</dbReference>
<accession>A0A327SIZ2</accession>
<dbReference type="NCBIfam" id="NF040639">
    <property type="entry name" value="LETM1_rel_film"/>
    <property type="match status" value="1"/>
</dbReference>
<feature type="transmembrane region" description="Helical" evidence="1">
    <location>
        <begin position="355"/>
        <end position="374"/>
    </location>
</feature>
<keyword evidence="1" id="KW-0812">Transmembrane</keyword>
<keyword evidence="1" id="KW-0472">Membrane</keyword>
<dbReference type="EMBL" id="QLLQ01000001">
    <property type="protein sequence ID" value="RAJ27874.1"/>
    <property type="molecule type" value="Genomic_DNA"/>
</dbReference>
<feature type="domain" description="Letm1 RBD" evidence="2">
    <location>
        <begin position="336"/>
        <end position="388"/>
    </location>
</feature>
<proteinExistence type="predicted"/>
<keyword evidence="1" id="KW-1133">Transmembrane helix</keyword>
<evidence type="ECO:0000259" key="2">
    <source>
        <dbReference type="Pfam" id="PF07766"/>
    </source>
</evidence>
<keyword evidence="4" id="KW-1185">Reference proteome</keyword>
<sequence length="392" mass="44807">MTMNPSASGWIKKLLKEVSTDETFLNTSLEGFYQDLKYCGFIYGSNVDAVSHAIPKNDLTDEELCKVNLILAFFYFYKKNPSEEKFIETVINFYSAITVSKTSIFDSILGKKKSAALLEALIDKRVHIDDNIFTKNFSYFITNALLFVDVLAYQRFLDSNAVSDQYLQDIETAIETVVIEVFESKLQKSNYDYSLTKLFKLSRRYQANAPLDYGNAIFTLKTSLEKRYIIDIACMASWTDTKIDQSENAFLTEFCNHLDLDRAVLKQSILDIDTFYNSNKKNIAALGSKNFVKSFYDNSSKMVIKLISRNSKRLLKELKQSKELMVLLTKSTTRELTEAEHKKVQVQLLDIFKSIPSLAIFLLPGGAILLPLFIKFIPKLLPSAFDDNRVDD</sequence>
<dbReference type="InterPro" id="IPR029024">
    <property type="entry name" value="TerB-like"/>
</dbReference>
<dbReference type="Proteomes" id="UP000248987">
    <property type="component" value="Unassembled WGS sequence"/>
</dbReference>
<dbReference type="SUPFAM" id="SSF158682">
    <property type="entry name" value="TerB-like"/>
    <property type="match status" value="1"/>
</dbReference>
<name>A0A327SIZ2_9FLAO</name>
<dbReference type="AlphaFoldDB" id="A0A327SIZ2"/>
<evidence type="ECO:0000313" key="3">
    <source>
        <dbReference type="EMBL" id="RAJ27874.1"/>
    </source>
</evidence>
<organism evidence="3 4">
    <name type="scientific">Gelidibacter algens</name>
    <dbReference type="NCBI Taxonomy" id="49280"/>
    <lineage>
        <taxon>Bacteria</taxon>
        <taxon>Pseudomonadati</taxon>
        <taxon>Bacteroidota</taxon>
        <taxon>Flavobacteriia</taxon>
        <taxon>Flavobacteriales</taxon>
        <taxon>Flavobacteriaceae</taxon>
        <taxon>Gelidibacter</taxon>
    </lineage>
</organism>
<gene>
    <name evidence="3" type="ORF">LX77_00448</name>
</gene>
<evidence type="ECO:0000256" key="1">
    <source>
        <dbReference type="SAM" id="Phobius"/>
    </source>
</evidence>